<organism evidence="1 2">
    <name type="scientific">Qipengyuania aquimaris</name>
    <dbReference type="NCBI Taxonomy" id="255984"/>
    <lineage>
        <taxon>Bacteria</taxon>
        <taxon>Pseudomonadati</taxon>
        <taxon>Pseudomonadota</taxon>
        <taxon>Alphaproteobacteria</taxon>
        <taxon>Sphingomonadales</taxon>
        <taxon>Erythrobacteraceae</taxon>
        <taxon>Qipengyuania</taxon>
    </lineage>
</organism>
<keyword evidence="2" id="KW-1185">Reference proteome</keyword>
<comment type="caution">
    <text evidence="1">The sequence shown here is derived from an EMBL/GenBank/DDBJ whole genome shotgun (WGS) entry which is preliminary data.</text>
</comment>
<proteinExistence type="predicted"/>
<dbReference type="Proteomes" id="UP000432727">
    <property type="component" value="Unassembled WGS sequence"/>
</dbReference>
<protein>
    <submittedName>
        <fullName evidence="1">Uncharacterized protein</fullName>
    </submittedName>
</protein>
<dbReference type="OrthoDB" id="7433562at2"/>
<gene>
    <name evidence="1" type="ORF">GRI34_00270</name>
</gene>
<reference evidence="1 2" key="1">
    <citation type="submission" date="2019-12" db="EMBL/GenBank/DDBJ databases">
        <title>Genomic-based taxomic classification of the family Erythrobacteraceae.</title>
        <authorList>
            <person name="Xu L."/>
        </authorList>
    </citation>
    <scope>NUCLEOTIDE SEQUENCE [LARGE SCALE GENOMIC DNA]</scope>
    <source>
        <strain evidence="1 2">JCM 12189</strain>
    </source>
</reference>
<evidence type="ECO:0000313" key="2">
    <source>
        <dbReference type="Proteomes" id="UP000432727"/>
    </source>
</evidence>
<dbReference type="AlphaFoldDB" id="A0A6I4TI51"/>
<dbReference type="RefSeq" id="WP_160594229.1">
    <property type="nucleotide sequence ID" value="NZ_WTYI01000001.1"/>
</dbReference>
<dbReference type="EMBL" id="WTYI01000001">
    <property type="protein sequence ID" value="MXO94850.1"/>
    <property type="molecule type" value="Genomic_DNA"/>
</dbReference>
<accession>A0A6I4TI51</accession>
<evidence type="ECO:0000313" key="1">
    <source>
        <dbReference type="EMBL" id="MXO94850.1"/>
    </source>
</evidence>
<sequence length="64" mass="6864">MNQSGEIFARIIAELEDLHCVAVDGQAADQTPEAIAVLSIEICNGLQRVGDLFAEVRCIAKPLP</sequence>
<name>A0A6I4TI51_9SPHN</name>